<feature type="domain" description="ABC transporter" evidence="4">
    <location>
        <begin position="29"/>
        <end position="259"/>
    </location>
</feature>
<dbReference type="InterPro" id="IPR027417">
    <property type="entry name" value="P-loop_NTPase"/>
</dbReference>
<dbReference type="SMART" id="SM00382">
    <property type="entry name" value="AAA"/>
    <property type="match status" value="1"/>
</dbReference>
<dbReference type="OrthoDB" id="9790614at2"/>
<dbReference type="AlphaFoldDB" id="A0A2B8BE39"/>
<dbReference type="InterPro" id="IPR017871">
    <property type="entry name" value="ABC_transporter-like_CS"/>
</dbReference>
<evidence type="ECO:0000256" key="1">
    <source>
        <dbReference type="ARBA" id="ARBA00022448"/>
    </source>
</evidence>
<evidence type="ECO:0000259" key="4">
    <source>
        <dbReference type="PROSITE" id="PS50893"/>
    </source>
</evidence>
<name>A0A2B8BE39_9PROT</name>
<sequence length="383" mass="40493">MTPIRTPSSGTTTLEPAPAPAVASARPAVEFRSVVKRYGAFTAVHELTFSIEAGTLVTLLGPSGCGKTTTLRMIAGLEQASSGTILIGGENVTARSAAERDVSMVFQSYALFPHMTILDNVAYGLTVGGMAKRAALEAARDKLALVGLAGLEGRLPSELSGGQQQRVAVARAIVLEPRVLLFDEPLSNLDAKMRRQVREDIRQLQQSLKLTVVYVTHDQEEALAVSDRIIVMAGGRIAQDGTPRDLYQRPASRFIADFIGDANIVPALLEGRDGALGRVRVGMATGMAALALPHRDLADGPVDLAVRPNAIRLALSQDPSDGLPGRVQFAAYLGDHMEYEVAVALGGREVMLFARTPDVDAPLSVGDAVSVGFAPRGVTIVPP</sequence>
<reference evidence="6" key="1">
    <citation type="submission" date="2017-10" db="EMBL/GenBank/DDBJ databases">
        <authorList>
            <person name="Kravchenko I.K."/>
            <person name="Grouzdev D.S."/>
        </authorList>
    </citation>
    <scope>NUCLEOTIDE SEQUENCE [LARGE SCALE GENOMIC DNA]</scope>
    <source>
        <strain evidence="6">B2</strain>
    </source>
</reference>
<dbReference type="GO" id="GO:0022857">
    <property type="term" value="F:transmembrane transporter activity"/>
    <property type="evidence" value="ECO:0007669"/>
    <property type="project" value="InterPro"/>
</dbReference>
<dbReference type="RefSeq" id="WP_098738223.1">
    <property type="nucleotide sequence ID" value="NZ_PDKW01000042.1"/>
</dbReference>
<dbReference type="InterPro" id="IPR008995">
    <property type="entry name" value="Mo/tungstate-bd_C_term_dom"/>
</dbReference>
<dbReference type="InterPro" id="IPR003593">
    <property type="entry name" value="AAA+_ATPase"/>
</dbReference>
<dbReference type="Pfam" id="PF08402">
    <property type="entry name" value="TOBE_2"/>
    <property type="match status" value="1"/>
</dbReference>
<evidence type="ECO:0000256" key="3">
    <source>
        <dbReference type="ARBA" id="ARBA00022840"/>
    </source>
</evidence>
<evidence type="ECO:0000313" key="6">
    <source>
        <dbReference type="Proteomes" id="UP000225379"/>
    </source>
</evidence>
<dbReference type="Gene3D" id="2.40.50.100">
    <property type="match status" value="1"/>
</dbReference>
<gene>
    <name evidence="5" type="ORF">CRT60_19615</name>
</gene>
<dbReference type="InterPro" id="IPR050093">
    <property type="entry name" value="ABC_SmlMolc_Importer"/>
</dbReference>
<dbReference type="PROSITE" id="PS00211">
    <property type="entry name" value="ABC_TRANSPORTER_1"/>
    <property type="match status" value="1"/>
</dbReference>
<dbReference type="Pfam" id="PF00005">
    <property type="entry name" value="ABC_tran"/>
    <property type="match status" value="1"/>
</dbReference>
<dbReference type="SUPFAM" id="SSF50331">
    <property type="entry name" value="MOP-like"/>
    <property type="match status" value="1"/>
</dbReference>
<accession>A0A2B8BE39</accession>
<dbReference type="FunFam" id="3.40.50.300:FF:000425">
    <property type="entry name" value="Probable ABC transporter, ATP-binding subunit"/>
    <property type="match status" value="1"/>
</dbReference>
<dbReference type="PANTHER" id="PTHR42781:SF4">
    <property type="entry name" value="SPERMIDINE_PUTRESCINE IMPORT ATP-BINDING PROTEIN POTA"/>
    <property type="match status" value="1"/>
</dbReference>
<dbReference type="SUPFAM" id="SSF52540">
    <property type="entry name" value="P-loop containing nucleoside triphosphate hydrolases"/>
    <property type="match status" value="1"/>
</dbReference>
<organism evidence="5 6">
    <name type="scientific">Azospirillum palustre</name>
    <dbReference type="NCBI Taxonomy" id="2044885"/>
    <lineage>
        <taxon>Bacteria</taxon>
        <taxon>Pseudomonadati</taxon>
        <taxon>Pseudomonadota</taxon>
        <taxon>Alphaproteobacteria</taxon>
        <taxon>Rhodospirillales</taxon>
        <taxon>Azospirillaceae</taxon>
        <taxon>Azospirillum</taxon>
    </lineage>
</organism>
<dbReference type="GO" id="GO:0015697">
    <property type="term" value="P:quaternary ammonium group transport"/>
    <property type="evidence" value="ECO:0007669"/>
    <property type="project" value="UniProtKB-ARBA"/>
</dbReference>
<dbReference type="InterPro" id="IPR003439">
    <property type="entry name" value="ABC_transporter-like_ATP-bd"/>
</dbReference>
<proteinExistence type="predicted"/>
<dbReference type="Gene3D" id="3.40.50.300">
    <property type="entry name" value="P-loop containing nucleotide triphosphate hydrolases"/>
    <property type="match status" value="1"/>
</dbReference>
<evidence type="ECO:0000313" key="5">
    <source>
        <dbReference type="EMBL" id="PGH55507.1"/>
    </source>
</evidence>
<comment type="caution">
    <text evidence="5">The sequence shown here is derived from an EMBL/GenBank/DDBJ whole genome shotgun (WGS) entry which is preliminary data.</text>
</comment>
<dbReference type="EMBL" id="PDKW01000042">
    <property type="protein sequence ID" value="PGH55507.1"/>
    <property type="molecule type" value="Genomic_DNA"/>
</dbReference>
<dbReference type="InterPro" id="IPR013611">
    <property type="entry name" value="Transp-assoc_OB_typ2"/>
</dbReference>
<keyword evidence="3 5" id="KW-0067">ATP-binding</keyword>
<protein>
    <submittedName>
        <fullName evidence="5">ABC transporter ATP-binding protein</fullName>
    </submittedName>
</protein>
<dbReference type="GO" id="GO:0016887">
    <property type="term" value="F:ATP hydrolysis activity"/>
    <property type="evidence" value="ECO:0007669"/>
    <property type="project" value="InterPro"/>
</dbReference>
<keyword evidence="1" id="KW-0813">Transport</keyword>
<dbReference type="Proteomes" id="UP000225379">
    <property type="component" value="Unassembled WGS sequence"/>
</dbReference>
<keyword evidence="2" id="KW-0547">Nucleotide-binding</keyword>
<dbReference type="PROSITE" id="PS50893">
    <property type="entry name" value="ABC_TRANSPORTER_2"/>
    <property type="match status" value="1"/>
</dbReference>
<dbReference type="GO" id="GO:0043190">
    <property type="term" value="C:ATP-binding cassette (ABC) transporter complex"/>
    <property type="evidence" value="ECO:0007669"/>
    <property type="project" value="InterPro"/>
</dbReference>
<evidence type="ECO:0000256" key="2">
    <source>
        <dbReference type="ARBA" id="ARBA00022741"/>
    </source>
</evidence>
<dbReference type="GO" id="GO:0005524">
    <property type="term" value="F:ATP binding"/>
    <property type="evidence" value="ECO:0007669"/>
    <property type="project" value="UniProtKB-KW"/>
</dbReference>
<dbReference type="PANTHER" id="PTHR42781">
    <property type="entry name" value="SPERMIDINE/PUTRESCINE IMPORT ATP-BINDING PROTEIN POTA"/>
    <property type="match status" value="1"/>
</dbReference>
<keyword evidence="6" id="KW-1185">Reference proteome</keyword>